<evidence type="ECO:0000256" key="1">
    <source>
        <dbReference type="ARBA" id="ARBA00022741"/>
    </source>
</evidence>
<dbReference type="EMBL" id="JAAOAV010000307">
    <property type="protein sequence ID" value="KAF5583590.1"/>
    <property type="molecule type" value="Genomic_DNA"/>
</dbReference>
<accession>A0A8H5KZM3</accession>
<organism evidence="5 6">
    <name type="scientific">Gibberella subglutinans</name>
    <name type="common">Fusarium subglutinans</name>
    <dbReference type="NCBI Taxonomy" id="42677"/>
    <lineage>
        <taxon>Eukaryota</taxon>
        <taxon>Fungi</taxon>
        <taxon>Dikarya</taxon>
        <taxon>Ascomycota</taxon>
        <taxon>Pezizomycotina</taxon>
        <taxon>Sordariomycetes</taxon>
        <taxon>Hypocreomycetidae</taxon>
        <taxon>Hypocreales</taxon>
        <taxon>Nectriaceae</taxon>
        <taxon>Fusarium</taxon>
        <taxon>Fusarium fujikuroi species complex</taxon>
    </lineage>
</organism>
<comment type="caution">
    <text evidence="5">The sequence shown here is derived from an EMBL/GenBank/DDBJ whole genome shotgun (WGS) entry which is preliminary data.</text>
</comment>
<evidence type="ECO:0000256" key="3">
    <source>
        <dbReference type="ARBA" id="ARBA00022806"/>
    </source>
</evidence>
<gene>
    <name evidence="5" type="ORF">FSUBG_13068</name>
</gene>
<dbReference type="Proteomes" id="UP000547976">
    <property type="component" value="Unassembled WGS sequence"/>
</dbReference>
<dbReference type="GO" id="GO:0003723">
    <property type="term" value="F:RNA binding"/>
    <property type="evidence" value="ECO:0007669"/>
    <property type="project" value="TreeGrafter"/>
</dbReference>
<dbReference type="SUPFAM" id="SSF52540">
    <property type="entry name" value="P-loop containing nucleoside triphosphate hydrolases"/>
    <property type="match status" value="1"/>
</dbReference>
<dbReference type="GO" id="GO:0005524">
    <property type="term" value="F:ATP binding"/>
    <property type="evidence" value="ECO:0007669"/>
    <property type="project" value="UniProtKB-KW"/>
</dbReference>
<keyword evidence="4" id="KW-0067">ATP-binding</keyword>
<dbReference type="RefSeq" id="XP_036531466.1">
    <property type="nucleotide sequence ID" value="XM_036677920.1"/>
</dbReference>
<dbReference type="PANTHER" id="PTHR18934">
    <property type="entry name" value="ATP-DEPENDENT RNA HELICASE"/>
    <property type="match status" value="1"/>
</dbReference>
<dbReference type="GO" id="GO:0016787">
    <property type="term" value="F:hydrolase activity"/>
    <property type="evidence" value="ECO:0007669"/>
    <property type="project" value="UniProtKB-KW"/>
</dbReference>
<proteinExistence type="predicted"/>
<keyword evidence="2" id="KW-0378">Hydrolase</keyword>
<evidence type="ECO:0000313" key="6">
    <source>
        <dbReference type="Proteomes" id="UP000547976"/>
    </source>
</evidence>
<protein>
    <submittedName>
        <fullName evidence="5">Pre-mRNA-splicing factor ATP-dependent RNA helicase prp43</fullName>
    </submittedName>
</protein>
<name>A0A8H5KZM3_GIBSU</name>
<dbReference type="AlphaFoldDB" id="A0A8H5KZM3"/>
<dbReference type="GeneID" id="59312638"/>
<evidence type="ECO:0000256" key="4">
    <source>
        <dbReference type="ARBA" id="ARBA00022840"/>
    </source>
</evidence>
<keyword evidence="3 5" id="KW-0347">Helicase</keyword>
<dbReference type="GO" id="GO:0004386">
    <property type="term" value="F:helicase activity"/>
    <property type="evidence" value="ECO:0007669"/>
    <property type="project" value="UniProtKB-KW"/>
</dbReference>
<dbReference type="PANTHER" id="PTHR18934:SF99">
    <property type="entry name" value="ATP-DEPENDENT RNA HELICASE DHX37-RELATED"/>
    <property type="match status" value="1"/>
</dbReference>
<evidence type="ECO:0000313" key="5">
    <source>
        <dbReference type="EMBL" id="KAF5583590.1"/>
    </source>
</evidence>
<dbReference type="Gene3D" id="3.40.50.300">
    <property type="entry name" value="P-loop containing nucleotide triphosphate hydrolases"/>
    <property type="match status" value="2"/>
</dbReference>
<dbReference type="InterPro" id="IPR027417">
    <property type="entry name" value="P-loop_NTPase"/>
</dbReference>
<evidence type="ECO:0000256" key="2">
    <source>
        <dbReference type="ARBA" id="ARBA00022801"/>
    </source>
</evidence>
<keyword evidence="1" id="KW-0547">Nucleotide-binding</keyword>
<reference evidence="5 6" key="1">
    <citation type="submission" date="2020-05" db="EMBL/GenBank/DDBJ databases">
        <title>Identification and distribution of gene clusters putatively required for synthesis of sphingolipid metabolism inhibitors in phylogenetically diverse species of the filamentous fungus Fusarium.</title>
        <authorList>
            <person name="Kim H.-S."/>
            <person name="Busman M."/>
            <person name="Brown D.W."/>
            <person name="Divon H."/>
            <person name="Uhlig S."/>
            <person name="Proctor R.H."/>
        </authorList>
    </citation>
    <scope>NUCLEOTIDE SEQUENCE [LARGE SCALE GENOMIC DNA]</scope>
    <source>
        <strain evidence="5 6">NRRL 66333</strain>
    </source>
</reference>
<keyword evidence="6" id="KW-1185">Reference proteome</keyword>
<dbReference type="OrthoDB" id="10253254at2759"/>
<sequence>MPAALNAEKFVRYFGNEKTTHFTLSIFSMALMIAKDIHDKERYGDILVFFQSVEEVEEVCNLLRKEIVYVIDLGKSKKSDSNPRMGLESLLKGPISQAAARKRAGRIKPGFCYRLYTHYLSWKAMGFDDVAHFDFIMDNRQWLFNIFLNQRVLEEATNLGSTTTQGTVLLVVRLENEM</sequence>